<evidence type="ECO:0000313" key="2">
    <source>
        <dbReference type="Proteomes" id="UP000223296"/>
    </source>
</evidence>
<dbReference type="AlphaFoldDB" id="A0AA44ZHI2"/>
<comment type="caution">
    <text evidence="1">The sequence shown here is derived from an EMBL/GenBank/DDBJ whole genome shotgun (WGS) entry which is preliminary data.</text>
</comment>
<dbReference type="EMBL" id="AVBE01000002">
    <property type="protein sequence ID" value="PHJ36044.1"/>
    <property type="molecule type" value="Genomic_DNA"/>
</dbReference>
<protein>
    <submittedName>
        <fullName evidence="1">Uncharacterized protein</fullName>
    </submittedName>
</protein>
<name>A0AA44ZHI2_NEIGO</name>
<accession>A0AA44ZHI2</accession>
<reference evidence="1 2" key="1">
    <citation type="submission" date="2013-08" db="EMBL/GenBank/DDBJ databases">
        <authorList>
            <person name="Trees D."/>
        </authorList>
    </citation>
    <scope>NUCLEOTIDE SEQUENCE [LARGE SCALE GENOMIC DNA]</scope>
    <source>
        <strain evidence="1 2">3502</strain>
    </source>
</reference>
<proteinExistence type="predicted"/>
<dbReference type="Proteomes" id="UP000223296">
    <property type="component" value="Unassembled WGS sequence"/>
</dbReference>
<gene>
    <name evidence="1" type="ORF">N776_04170</name>
</gene>
<evidence type="ECO:0000313" key="1">
    <source>
        <dbReference type="EMBL" id="PHJ36044.1"/>
    </source>
</evidence>
<sequence length="57" mass="6369">MLPIVTHIWVFNSGNFTHGCTQTVSRRLYIRIGVSTAYSGQTAQKNEEDASGYDYIA</sequence>
<organism evidence="1 2">
    <name type="scientific">Neisseria gonorrhoeae 3502</name>
    <dbReference type="NCBI Taxonomy" id="1193404"/>
    <lineage>
        <taxon>Bacteria</taxon>
        <taxon>Pseudomonadati</taxon>
        <taxon>Pseudomonadota</taxon>
        <taxon>Betaproteobacteria</taxon>
        <taxon>Neisseriales</taxon>
        <taxon>Neisseriaceae</taxon>
        <taxon>Neisseria</taxon>
    </lineage>
</organism>